<feature type="transmembrane region" description="Helical" evidence="1">
    <location>
        <begin position="45"/>
        <end position="66"/>
    </location>
</feature>
<reference evidence="2 3" key="1">
    <citation type="submission" date="2019-12" db="EMBL/GenBank/DDBJ databases">
        <title>Lactobacillus hilgardii FLUB.</title>
        <authorList>
            <person name="Gustaw K."/>
        </authorList>
    </citation>
    <scope>NUCLEOTIDE SEQUENCE [LARGE SCALE GENOMIC DNA]</scope>
    <source>
        <strain evidence="2 3">FLUB</strain>
    </source>
</reference>
<keyword evidence="1" id="KW-0812">Transmembrane</keyword>
<dbReference type="RefSeq" id="WP_147605399.1">
    <property type="nucleotide sequence ID" value="NZ_CABKOL010000104.1"/>
</dbReference>
<keyword evidence="1" id="KW-1133">Transmembrane helix</keyword>
<evidence type="ECO:0000313" key="3">
    <source>
        <dbReference type="Proteomes" id="UP000465035"/>
    </source>
</evidence>
<proteinExistence type="predicted"/>
<evidence type="ECO:0000313" key="2">
    <source>
        <dbReference type="EMBL" id="QHB52963.1"/>
    </source>
</evidence>
<sequence length="72" mass="7779">MTGKIQLIIGFILLILGTFLAKYQGMGLNISQRGHAFEITGSGIGADLVLILAMVFLIIGFGLTMTSKRTRH</sequence>
<accession>A0A6P1EDW8</accession>
<keyword evidence="1" id="KW-0472">Membrane</keyword>
<evidence type="ECO:0008006" key="4">
    <source>
        <dbReference type="Google" id="ProtNLM"/>
    </source>
</evidence>
<dbReference type="AlphaFoldDB" id="A0A6P1EDW8"/>
<dbReference type="EMBL" id="CP047121">
    <property type="protein sequence ID" value="QHB52963.1"/>
    <property type="molecule type" value="Genomic_DNA"/>
</dbReference>
<protein>
    <recommendedName>
        <fullName evidence="4">DUF3185 family protein</fullName>
    </recommendedName>
</protein>
<evidence type="ECO:0000256" key="1">
    <source>
        <dbReference type="SAM" id="Phobius"/>
    </source>
</evidence>
<name>A0A6P1EDW8_LENHI</name>
<gene>
    <name evidence="2" type="ORF">GQR93_12565</name>
</gene>
<dbReference type="GeneID" id="69059208"/>
<organism evidence="2 3">
    <name type="scientific">Lentilactobacillus hilgardii</name>
    <name type="common">Lactobacillus hilgardii</name>
    <dbReference type="NCBI Taxonomy" id="1588"/>
    <lineage>
        <taxon>Bacteria</taxon>
        <taxon>Bacillati</taxon>
        <taxon>Bacillota</taxon>
        <taxon>Bacilli</taxon>
        <taxon>Lactobacillales</taxon>
        <taxon>Lactobacillaceae</taxon>
        <taxon>Lentilactobacillus</taxon>
    </lineage>
</organism>
<dbReference type="Proteomes" id="UP000465035">
    <property type="component" value="Chromosome"/>
</dbReference>